<keyword evidence="4" id="KW-0969">Cilium</keyword>
<protein>
    <submittedName>
        <fullName evidence="4">Flagellar type III secretion system protein FlhB</fullName>
    </submittedName>
</protein>
<keyword evidence="4" id="KW-0966">Cell projection</keyword>
<feature type="transmembrane region" description="Helical" evidence="3">
    <location>
        <begin position="145"/>
        <end position="167"/>
    </location>
</feature>
<evidence type="ECO:0000256" key="2">
    <source>
        <dbReference type="SAM" id="MobiDB-lite"/>
    </source>
</evidence>
<dbReference type="PRINTS" id="PR00950">
    <property type="entry name" value="TYPE3IMSPROT"/>
</dbReference>
<dbReference type="InterPro" id="IPR006135">
    <property type="entry name" value="T3SS_substrate_exporter"/>
</dbReference>
<dbReference type="PANTHER" id="PTHR30531:SF14">
    <property type="entry name" value="SURFACE PRESENTATION OF ANTIGENS PROTEIN SPAS"/>
    <property type="match status" value="1"/>
</dbReference>
<dbReference type="Proteomes" id="UP001064087">
    <property type="component" value="Chromosome"/>
</dbReference>
<dbReference type="InterPro" id="IPR029025">
    <property type="entry name" value="T3SS_substrate_exporter_C"/>
</dbReference>
<keyword evidence="3" id="KW-1133">Transmembrane helix</keyword>
<keyword evidence="3" id="KW-0812">Transmembrane</keyword>
<evidence type="ECO:0000256" key="1">
    <source>
        <dbReference type="ARBA" id="ARBA00010690"/>
    </source>
</evidence>
<dbReference type="Pfam" id="PF01312">
    <property type="entry name" value="Bac_export_2"/>
    <property type="match status" value="1"/>
</dbReference>
<evidence type="ECO:0000256" key="3">
    <source>
        <dbReference type="SAM" id="Phobius"/>
    </source>
</evidence>
<keyword evidence="4" id="KW-0282">Flagellum</keyword>
<feature type="transmembrane region" description="Helical" evidence="3">
    <location>
        <begin position="187"/>
        <end position="214"/>
    </location>
</feature>
<dbReference type="SUPFAM" id="SSF160544">
    <property type="entry name" value="EscU C-terminal domain-like"/>
    <property type="match status" value="1"/>
</dbReference>
<comment type="similarity">
    <text evidence="1">Belongs to the type III secretion exporter family.</text>
</comment>
<name>A0ABY6D8L5_9RHOB</name>
<dbReference type="PANTHER" id="PTHR30531">
    <property type="entry name" value="FLAGELLAR BIOSYNTHETIC PROTEIN FLHB"/>
    <property type="match status" value="1"/>
</dbReference>
<feature type="transmembrane region" description="Helical" evidence="3">
    <location>
        <begin position="37"/>
        <end position="55"/>
    </location>
</feature>
<reference evidence="4" key="1">
    <citation type="submission" date="2022-10" db="EMBL/GenBank/DDBJ databases">
        <title>Roseovarius pelagicus sp. nov., isolated from Arctic seawater.</title>
        <authorList>
            <person name="Hong Y.W."/>
            <person name="Hwang C.Y."/>
        </authorList>
    </citation>
    <scope>NUCLEOTIDE SEQUENCE</scope>
    <source>
        <strain evidence="4">HL-MP18</strain>
    </source>
</reference>
<feature type="region of interest" description="Disordered" evidence="2">
    <location>
        <begin position="1"/>
        <end position="22"/>
    </location>
</feature>
<evidence type="ECO:0000313" key="5">
    <source>
        <dbReference type="Proteomes" id="UP001064087"/>
    </source>
</evidence>
<proteinExistence type="inferred from homology"/>
<accession>A0ABY6D8L5</accession>
<dbReference type="EMBL" id="CP106738">
    <property type="protein sequence ID" value="UXX82279.1"/>
    <property type="molecule type" value="Genomic_DNA"/>
</dbReference>
<keyword evidence="5" id="KW-1185">Reference proteome</keyword>
<organism evidence="4 5">
    <name type="scientific">Roseovarius pelagicus</name>
    <dbReference type="NCBI Taxonomy" id="2980108"/>
    <lineage>
        <taxon>Bacteria</taxon>
        <taxon>Pseudomonadati</taxon>
        <taxon>Pseudomonadota</taxon>
        <taxon>Alphaproteobacteria</taxon>
        <taxon>Rhodobacterales</taxon>
        <taxon>Roseobacteraceae</taxon>
        <taxon>Roseovarius</taxon>
    </lineage>
</organism>
<gene>
    <name evidence="4" type="ORF">N7U68_14380</name>
</gene>
<evidence type="ECO:0000313" key="4">
    <source>
        <dbReference type="EMBL" id="UXX82279.1"/>
    </source>
</evidence>
<keyword evidence="3" id="KW-0472">Membrane</keyword>
<dbReference type="Gene3D" id="3.40.1690.10">
    <property type="entry name" value="secretion proteins EscU"/>
    <property type="match status" value="1"/>
</dbReference>
<feature type="compositionally biased region" description="Basic and acidic residues" evidence="2">
    <location>
        <begin position="9"/>
        <end position="22"/>
    </location>
</feature>
<sequence>MAGPEEDTDKSHEPTQHKLDEARKKGELVRSADFNTAASYIGFLIAGLAGGVYSVQQIGNVFHVLLEQPDRLAPLIFGGAATATVGSLMAAVSLGLLVWFTLPAGIALLSVVAQRSMVFAPSKLKPKASRLNPVSNAKNKYGPSGLFEFAKSFAKLVLYSALLGIYLKWRLPEMSGTLHAEPRGIGALMAQTIIEFMMVVCAIALSIGAVDYLWQHFDHMRRNRMSHREVRDEHKQNEGDPHMKQERRARGMQFAAEQMMADVPQADVVVVNPTHYAVALKWSRMPGAAPECVAKGVDHMALAIRELAVTHGVPVRHDPPTARALYATTEIGQEIDADQYRAVAAAIRFAETMRRRAGARK</sequence>
<dbReference type="RefSeq" id="WP_263047254.1">
    <property type="nucleotide sequence ID" value="NZ_CP106738.1"/>
</dbReference>